<dbReference type="GO" id="GO:0016020">
    <property type="term" value="C:membrane"/>
    <property type="evidence" value="ECO:0007669"/>
    <property type="project" value="UniProtKB-SubCell"/>
</dbReference>
<dbReference type="InterPro" id="IPR001129">
    <property type="entry name" value="Membr-assoc_MAPEG"/>
</dbReference>
<keyword evidence="4 5" id="KW-0472">Membrane</keyword>
<reference evidence="6" key="1">
    <citation type="submission" date="2019-06" db="EMBL/GenBank/DDBJ databases">
        <authorList>
            <person name="Zheng W."/>
        </authorList>
    </citation>
    <scope>NUCLEOTIDE SEQUENCE</scope>
    <source>
        <strain evidence="6">QDHG01</strain>
    </source>
</reference>
<dbReference type="SUPFAM" id="SSF161084">
    <property type="entry name" value="MAPEG domain-like"/>
    <property type="match status" value="1"/>
</dbReference>
<evidence type="ECO:0000256" key="3">
    <source>
        <dbReference type="ARBA" id="ARBA00022989"/>
    </source>
</evidence>
<evidence type="ECO:0000313" key="7">
    <source>
        <dbReference type="Proteomes" id="UP000785679"/>
    </source>
</evidence>
<evidence type="ECO:0008006" key="8">
    <source>
        <dbReference type="Google" id="ProtNLM"/>
    </source>
</evidence>
<proteinExistence type="predicted"/>
<comment type="caution">
    <text evidence="6">The sequence shown here is derived from an EMBL/GenBank/DDBJ whole genome shotgun (WGS) entry which is preliminary data.</text>
</comment>
<name>A0A8J8NK34_HALGN</name>
<keyword evidence="2 5" id="KW-0812">Transmembrane</keyword>
<dbReference type="AlphaFoldDB" id="A0A8J8NK34"/>
<dbReference type="EMBL" id="RRYP01014473">
    <property type="protein sequence ID" value="TNV75960.1"/>
    <property type="molecule type" value="Genomic_DNA"/>
</dbReference>
<dbReference type="InterPro" id="IPR023352">
    <property type="entry name" value="MAPEG-like_dom_sf"/>
</dbReference>
<accession>A0A8J8NK34</accession>
<protein>
    <recommendedName>
        <fullName evidence="8">MAPEG family protein</fullName>
    </recommendedName>
</protein>
<dbReference type="OrthoDB" id="312603at2759"/>
<dbReference type="Proteomes" id="UP000785679">
    <property type="component" value="Unassembled WGS sequence"/>
</dbReference>
<evidence type="ECO:0000256" key="2">
    <source>
        <dbReference type="ARBA" id="ARBA00022692"/>
    </source>
</evidence>
<feature type="transmembrane region" description="Helical" evidence="5">
    <location>
        <begin position="144"/>
        <end position="164"/>
    </location>
</feature>
<keyword evidence="3 5" id="KW-1133">Transmembrane helix</keyword>
<evidence type="ECO:0000256" key="5">
    <source>
        <dbReference type="SAM" id="Phobius"/>
    </source>
</evidence>
<organism evidence="6 7">
    <name type="scientific">Halteria grandinella</name>
    <dbReference type="NCBI Taxonomy" id="5974"/>
    <lineage>
        <taxon>Eukaryota</taxon>
        <taxon>Sar</taxon>
        <taxon>Alveolata</taxon>
        <taxon>Ciliophora</taxon>
        <taxon>Intramacronucleata</taxon>
        <taxon>Spirotrichea</taxon>
        <taxon>Stichotrichia</taxon>
        <taxon>Sporadotrichida</taxon>
        <taxon>Halteriidae</taxon>
        <taxon>Halteria</taxon>
    </lineage>
</organism>
<evidence type="ECO:0000256" key="1">
    <source>
        <dbReference type="ARBA" id="ARBA00004370"/>
    </source>
</evidence>
<sequence length="186" mass="21335">MHGLFCGAMVAVAGFYLQMQNTGIRKDTFARNYALIDKKFSGLHKEALGDDQKINKYGYPDIGNNIYSELLPYRDWVRVNNAQRAHENLITSMIVFYPNAFIGLLVYPRLTLAMMYIFLTLRIWHIKGYLSFRGHNKATAAEEFSKLVLIGMVFVSLVASLRMLGVTQKLAFLNKMVPKRFRKANK</sequence>
<evidence type="ECO:0000256" key="4">
    <source>
        <dbReference type="ARBA" id="ARBA00023136"/>
    </source>
</evidence>
<keyword evidence="7" id="KW-1185">Reference proteome</keyword>
<dbReference type="Pfam" id="PF01124">
    <property type="entry name" value="MAPEG"/>
    <property type="match status" value="1"/>
</dbReference>
<feature type="transmembrane region" description="Helical" evidence="5">
    <location>
        <begin position="113"/>
        <end position="132"/>
    </location>
</feature>
<gene>
    <name evidence="6" type="ORF">FGO68_gene2670</name>
</gene>
<comment type="subcellular location">
    <subcellularLocation>
        <location evidence="1">Membrane</location>
    </subcellularLocation>
</comment>
<dbReference type="Gene3D" id="1.20.120.550">
    <property type="entry name" value="Membrane associated eicosanoid/glutathione metabolism-like domain"/>
    <property type="match status" value="1"/>
</dbReference>
<evidence type="ECO:0000313" key="6">
    <source>
        <dbReference type="EMBL" id="TNV75960.1"/>
    </source>
</evidence>